<sequence>MMNSSPRSLHSLVDKWLAPTPATSIHVTRFRSTSSLNDRYVRVETARQTGTMAMFFFRHHDGWCVFPPINSRMASLSRVWV</sequence>
<name>A0A7X1TKW3_9BURK</name>
<comment type="caution">
    <text evidence="1">The sequence shown here is derived from an EMBL/GenBank/DDBJ whole genome shotgun (WGS) entry which is preliminary data.</text>
</comment>
<dbReference type="AlphaFoldDB" id="A0A7X1TKW3"/>
<accession>A0A7X1TKW3</accession>
<organism evidence="1 2">
    <name type="scientific">Paraburkholderia franconis</name>
    <dbReference type="NCBI Taxonomy" id="2654983"/>
    <lineage>
        <taxon>Bacteria</taxon>
        <taxon>Pseudomonadati</taxon>
        <taxon>Pseudomonadota</taxon>
        <taxon>Betaproteobacteria</taxon>
        <taxon>Burkholderiales</taxon>
        <taxon>Burkholderiaceae</taxon>
        <taxon>Paraburkholderia</taxon>
    </lineage>
</organism>
<gene>
    <name evidence="1" type="ORF">GCT13_41750</name>
</gene>
<evidence type="ECO:0000313" key="1">
    <source>
        <dbReference type="EMBL" id="MPW23127.1"/>
    </source>
</evidence>
<dbReference type="Proteomes" id="UP000484381">
    <property type="component" value="Unassembled WGS sequence"/>
</dbReference>
<dbReference type="EMBL" id="WHNP01000091">
    <property type="protein sequence ID" value="MPW23127.1"/>
    <property type="molecule type" value="Genomic_DNA"/>
</dbReference>
<protein>
    <submittedName>
        <fullName evidence="1">Uncharacterized protein</fullName>
    </submittedName>
</protein>
<keyword evidence="2" id="KW-1185">Reference proteome</keyword>
<proteinExistence type="predicted"/>
<evidence type="ECO:0000313" key="2">
    <source>
        <dbReference type="Proteomes" id="UP000484381"/>
    </source>
</evidence>
<reference evidence="1 2" key="1">
    <citation type="submission" date="2019-10" db="EMBL/GenBank/DDBJ databases">
        <title>Paraburkholderia sp. isolated from nodules of Mimosa pudica from Brazilian Atlantic Forest soils.</title>
        <authorList>
            <person name="Paulitsch F."/>
            <person name="Hungria M."/>
            <person name="Dall'Agnol R."/>
        </authorList>
    </citation>
    <scope>NUCLEOTIDE SEQUENCE [LARGE SCALE GENOMIC DNA]</scope>
    <source>
        <strain evidence="1 2">CNPSo 3157</strain>
    </source>
</reference>